<reference evidence="4" key="1">
    <citation type="submission" date="2021-01" db="EMBL/GenBank/DDBJ databases">
        <authorList>
            <consortium name="Genoscope - CEA"/>
            <person name="William W."/>
        </authorList>
    </citation>
    <scope>NUCLEOTIDE SEQUENCE</scope>
</reference>
<dbReference type="PANTHER" id="PTHR44943">
    <property type="entry name" value="CELLULOSE SYNTHASE OPERON PROTEIN C"/>
    <property type="match status" value="1"/>
</dbReference>
<feature type="repeat" description="TPR" evidence="3">
    <location>
        <begin position="182"/>
        <end position="215"/>
    </location>
</feature>
<dbReference type="InterPro" id="IPR051685">
    <property type="entry name" value="Ycf3/AcsC/BcsC/TPR_MFPF"/>
</dbReference>
<dbReference type="Pfam" id="PF13424">
    <property type="entry name" value="TPR_12"/>
    <property type="match status" value="1"/>
</dbReference>
<evidence type="ECO:0008006" key="6">
    <source>
        <dbReference type="Google" id="ProtNLM"/>
    </source>
</evidence>
<comment type="caution">
    <text evidence="4">The sequence shown here is derived from an EMBL/GenBank/DDBJ whole genome shotgun (WGS) entry which is preliminary data.</text>
</comment>
<evidence type="ECO:0000256" key="2">
    <source>
        <dbReference type="ARBA" id="ARBA00022803"/>
    </source>
</evidence>
<feature type="repeat" description="TPR" evidence="3">
    <location>
        <begin position="374"/>
        <end position="407"/>
    </location>
</feature>
<evidence type="ECO:0000313" key="5">
    <source>
        <dbReference type="Proteomes" id="UP000683925"/>
    </source>
</evidence>
<proteinExistence type="predicted"/>
<keyword evidence="5" id="KW-1185">Reference proteome</keyword>
<dbReference type="Proteomes" id="UP000683925">
    <property type="component" value="Unassembled WGS sequence"/>
</dbReference>
<organism evidence="4 5">
    <name type="scientific">Paramecium octaurelia</name>
    <dbReference type="NCBI Taxonomy" id="43137"/>
    <lineage>
        <taxon>Eukaryota</taxon>
        <taxon>Sar</taxon>
        <taxon>Alveolata</taxon>
        <taxon>Ciliophora</taxon>
        <taxon>Intramacronucleata</taxon>
        <taxon>Oligohymenophorea</taxon>
        <taxon>Peniculida</taxon>
        <taxon>Parameciidae</taxon>
        <taxon>Paramecium</taxon>
    </lineage>
</organism>
<keyword evidence="1" id="KW-0677">Repeat</keyword>
<feature type="repeat" description="TPR" evidence="3">
    <location>
        <begin position="408"/>
        <end position="441"/>
    </location>
</feature>
<accession>A0A8S1YKL4</accession>
<name>A0A8S1YKL4_PAROT</name>
<dbReference type="PANTHER" id="PTHR44943:SF4">
    <property type="entry name" value="TPR REPEAT-CONTAINING PROTEIN MJ0798"/>
    <property type="match status" value="1"/>
</dbReference>
<protein>
    <recommendedName>
        <fullName evidence="6">Tetratricopeptide repeat protein</fullName>
    </recommendedName>
</protein>
<dbReference type="EMBL" id="CAJJDP010000196">
    <property type="protein sequence ID" value="CAD8214875.1"/>
    <property type="molecule type" value="Genomic_DNA"/>
</dbReference>
<evidence type="ECO:0000256" key="1">
    <source>
        <dbReference type="ARBA" id="ARBA00022737"/>
    </source>
</evidence>
<dbReference type="Pfam" id="PF13432">
    <property type="entry name" value="TPR_16"/>
    <property type="match status" value="1"/>
</dbReference>
<gene>
    <name evidence="4" type="ORF">POCTA_138.1.T1920019</name>
</gene>
<dbReference type="Pfam" id="PF00515">
    <property type="entry name" value="TPR_1"/>
    <property type="match status" value="2"/>
</dbReference>
<evidence type="ECO:0000313" key="4">
    <source>
        <dbReference type="EMBL" id="CAD8214875.1"/>
    </source>
</evidence>
<keyword evidence="2 3" id="KW-0802">TPR repeat</keyword>
<dbReference type="OrthoDB" id="420945at2759"/>
<evidence type="ECO:0000256" key="3">
    <source>
        <dbReference type="PROSITE-ProRule" id="PRU00339"/>
    </source>
</evidence>
<dbReference type="OMA" id="NCKENRI"/>
<feature type="repeat" description="TPR" evidence="3">
    <location>
        <begin position="544"/>
        <end position="577"/>
    </location>
</feature>
<dbReference type="PROSITE" id="PS50005">
    <property type="entry name" value="TPR"/>
    <property type="match status" value="7"/>
</dbReference>
<feature type="repeat" description="TPR" evidence="3">
    <location>
        <begin position="476"/>
        <end position="509"/>
    </location>
</feature>
<dbReference type="InterPro" id="IPR019734">
    <property type="entry name" value="TPR_rpt"/>
</dbReference>
<dbReference type="SMART" id="SM00028">
    <property type="entry name" value="TPR"/>
    <property type="match status" value="7"/>
</dbReference>
<sequence>MNQDSKFQQSQEFKCKDHPDKPVLFWCKSVNCDENRMFCLSCQKQNKHVQHYAEDVLSFHELNSFLIEKSKLPNGPISQCQTQFQSTVQSYEKLMTGLSYKFCGLEDKINKLEPHQIQQALESLIKFEEFNNHLQNNILGFLFKFKKILDDLFNKLDLHLIQYQMTDQEIKFNKDQYQKGQIHLYVILGLSLNIRNKYNDAIQLFDKLLQTEPYNVEIMYQKGQQKLLFEANSLSQLNKLEVIFQETNSLISKLNNFMKNVFQQIKIIQQHSLEQGNDQGRLINIILHNNTIQKVSNQIHIIKTISFIMVIAQDKKRNFKKQSMPMIRFQLKIHIIQRLWQEKEYRLIIILFLGEFDEAQICIQMSISIKNNSYLGLYGQGMLLYQMNLYEKAIEQFDQALAINPQHVDSLSRKGNCLGLMNKFDQAHNWYDKALAINPQHVDSLSRKGECLGLMKKFDQAQEWYDKALAINPQHLNSLYGKGECLGLMNKFDQAQEWYEKALDINPEHVDSLSSKGECLRLMNKYDQAQICFDKVLALNPQHLSSLYGKAFILLEHNELDTAYSLFNQAYQIKPNQQFKDAFLTQYDQKQKQQ</sequence>
<feature type="repeat" description="TPR" evidence="3">
    <location>
        <begin position="442"/>
        <end position="475"/>
    </location>
</feature>
<dbReference type="AlphaFoldDB" id="A0A8S1YKL4"/>
<feature type="repeat" description="TPR" evidence="3">
    <location>
        <begin position="510"/>
        <end position="543"/>
    </location>
</feature>